<evidence type="ECO:0000313" key="3">
    <source>
        <dbReference type="EMBL" id="MBP0946054.1"/>
    </source>
</evidence>
<protein>
    <recommendedName>
        <fullName evidence="2">DUF6957 domain-containing protein</fullName>
    </recommendedName>
</protein>
<dbReference type="RefSeq" id="WP_200986564.1">
    <property type="nucleotide sequence ID" value="NZ_JAFFZW010000003.1"/>
</dbReference>
<feature type="compositionally biased region" description="Basic and acidic residues" evidence="1">
    <location>
        <begin position="8"/>
        <end position="17"/>
    </location>
</feature>
<gene>
    <name evidence="3" type="ORF">JTJ32_12010</name>
</gene>
<feature type="region of interest" description="Disordered" evidence="1">
    <location>
        <begin position="1"/>
        <end position="24"/>
    </location>
</feature>
<name>A0ABS4C634_9PSED</name>
<feature type="domain" description="DUF6957" evidence="2">
    <location>
        <begin position="24"/>
        <end position="128"/>
    </location>
</feature>
<sequence length="130" mass="14595">MASVVEPDFMKGPRTPKEGLPGSSEARAMVSKRFPQKPYCLIRDWTIFHIEVTADELSKVHATGQLPMVVFAHSVAEDSRGRFERGDWVRSTMCTSFNEGVLFETRNTVYVLIGPGHEQPATLKDVFSFC</sequence>
<keyword evidence="4" id="KW-1185">Reference proteome</keyword>
<dbReference type="Proteomes" id="UP000673197">
    <property type="component" value="Unassembled WGS sequence"/>
</dbReference>
<dbReference type="Pfam" id="PF22275">
    <property type="entry name" value="DUF6957"/>
    <property type="match status" value="1"/>
</dbReference>
<reference evidence="3 4" key="1">
    <citation type="journal article" date="2022" name="Syst. Appl. Microbiol.">
        <title>Pseudomonas alliivorans sp. nov., a plant-pathogenic bacterium isolated from onion foliage in Georgia, USA.</title>
        <authorList>
            <person name="Zhao M."/>
            <person name="Tyson C."/>
            <person name="Chen H.C."/>
            <person name="Paudel S."/>
            <person name="Gitaitis R."/>
            <person name="Kvitko B."/>
            <person name="Dutta B."/>
        </authorList>
    </citation>
    <scope>NUCLEOTIDE SEQUENCE [LARGE SCALE GENOMIC DNA]</scope>
    <source>
        <strain evidence="3 4">20GA0068</strain>
    </source>
</reference>
<proteinExistence type="predicted"/>
<evidence type="ECO:0000259" key="2">
    <source>
        <dbReference type="Pfam" id="PF22275"/>
    </source>
</evidence>
<dbReference type="EMBL" id="JAFFZW010000003">
    <property type="protein sequence ID" value="MBP0946054.1"/>
    <property type="molecule type" value="Genomic_DNA"/>
</dbReference>
<dbReference type="InterPro" id="IPR054232">
    <property type="entry name" value="DUF6957"/>
</dbReference>
<organism evidence="3 4">
    <name type="scientific">Pseudomonas alliivorans</name>
    <dbReference type="NCBI Taxonomy" id="2810613"/>
    <lineage>
        <taxon>Bacteria</taxon>
        <taxon>Pseudomonadati</taxon>
        <taxon>Pseudomonadota</taxon>
        <taxon>Gammaproteobacteria</taxon>
        <taxon>Pseudomonadales</taxon>
        <taxon>Pseudomonadaceae</taxon>
        <taxon>Pseudomonas</taxon>
    </lineage>
</organism>
<evidence type="ECO:0000313" key="4">
    <source>
        <dbReference type="Proteomes" id="UP000673197"/>
    </source>
</evidence>
<accession>A0ABS4C634</accession>
<evidence type="ECO:0000256" key="1">
    <source>
        <dbReference type="SAM" id="MobiDB-lite"/>
    </source>
</evidence>
<comment type="caution">
    <text evidence="3">The sequence shown here is derived from an EMBL/GenBank/DDBJ whole genome shotgun (WGS) entry which is preliminary data.</text>
</comment>